<evidence type="ECO:0000256" key="1">
    <source>
        <dbReference type="ARBA" id="ARBA00004443"/>
    </source>
</evidence>
<proteinExistence type="inferred from homology"/>
<keyword evidence="3" id="KW-0999">Mitochondrion inner membrane</keyword>
<sequence>MASCAPLISLAGVLRPASLLKQPRPFIYAVTTAPPLAQVVVAQRRRTSRRSAVALADAKTDVIGPPDQVSGVRPVRYYVPADESDEERAWREWRERVDRGHEQFWHDNNAQFEEAKSAFMKQLTGDTGGPPTEDDMDHFYRQFLLERAEQHRAYQRWWLRENFSMLLPALRGYLRGTNRRTSAD</sequence>
<evidence type="ECO:0000256" key="6">
    <source>
        <dbReference type="ARBA" id="ARBA00023136"/>
    </source>
</evidence>
<accession>A0A4P9XQV7</accession>
<comment type="subcellular location">
    <subcellularLocation>
        <location evidence="1">Mitochondrion inner membrane</location>
        <topology evidence="1">Peripheral membrane protein</topology>
        <orientation evidence="1">Matrix side</orientation>
    </subcellularLocation>
</comment>
<gene>
    <name evidence="7" type="ORF">THASP1DRAFT_24210</name>
</gene>
<keyword evidence="6" id="KW-0472">Membrane</keyword>
<dbReference type="PANTHER" id="PTHR31107">
    <property type="entry name" value="APOPTOGENIC PROTEIN 1, MITOCHONDRIAL"/>
    <property type="match status" value="1"/>
</dbReference>
<dbReference type="Proteomes" id="UP000271241">
    <property type="component" value="Unassembled WGS sequence"/>
</dbReference>
<name>A0A4P9XQV7_9FUNG</name>
<dbReference type="AlphaFoldDB" id="A0A4P9XQV7"/>
<evidence type="ECO:0000313" key="7">
    <source>
        <dbReference type="EMBL" id="RKP07690.1"/>
    </source>
</evidence>
<comment type="similarity">
    <text evidence="2">Belongs to the COA8 family.</text>
</comment>
<keyword evidence="8" id="KW-1185">Reference proteome</keyword>
<dbReference type="GO" id="GO:0005743">
    <property type="term" value="C:mitochondrial inner membrane"/>
    <property type="evidence" value="ECO:0007669"/>
    <property type="project" value="UniProtKB-SubCell"/>
</dbReference>
<protein>
    <recommendedName>
        <fullName evidence="9">Apoptogenic protein 1, mitochondrial</fullName>
    </recommendedName>
</protein>
<organism evidence="7 8">
    <name type="scientific">Thamnocephalis sphaerospora</name>
    <dbReference type="NCBI Taxonomy" id="78915"/>
    <lineage>
        <taxon>Eukaryota</taxon>
        <taxon>Fungi</taxon>
        <taxon>Fungi incertae sedis</taxon>
        <taxon>Zoopagomycota</taxon>
        <taxon>Zoopagomycotina</taxon>
        <taxon>Zoopagomycetes</taxon>
        <taxon>Zoopagales</taxon>
        <taxon>Sigmoideomycetaceae</taxon>
        <taxon>Thamnocephalis</taxon>
    </lineage>
</organism>
<keyword evidence="4" id="KW-0809">Transit peptide</keyword>
<dbReference type="PANTHER" id="PTHR31107:SF2">
    <property type="entry name" value="CYTOCHROME C OXIDASE ASSEMBLY FACTOR 8"/>
    <property type="match status" value="1"/>
</dbReference>
<dbReference type="OrthoDB" id="6246201at2759"/>
<evidence type="ECO:0000256" key="3">
    <source>
        <dbReference type="ARBA" id="ARBA00022792"/>
    </source>
</evidence>
<evidence type="ECO:0000256" key="5">
    <source>
        <dbReference type="ARBA" id="ARBA00023128"/>
    </source>
</evidence>
<dbReference type="EMBL" id="KZ992685">
    <property type="protein sequence ID" value="RKP07690.1"/>
    <property type="molecule type" value="Genomic_DNA"/>
</dbReference>
<dbReference type="InterPro" id="IPR018796">
    <property type="entry name" value="COA8"/>
</dbReference>
<reference evidence="8" key="1">
    <citation type="journal article" date="2018" name="Nat. Microbiol.">
        <title>Leveraging single-cell genomics to expand the fungal tree of life.</title>
        <authorList>
            <person name="Ahrendt S.R."/>
            <person name="Quandt C.A."/>
            <person name="Ciobanu D."/>
            <person name="Clum A."/>
            <person name="Salamov A."/>
            <person name="Andreopoulos B."/>
            <person name="Cheng J.F."/>
            <person name="Woyke T."/>
            <person name="Pelin A."/>
            <person name="Henrissat B."/>
            <person name="Reynolds N.K."/>
            <person name="Benny G.L."/>
            <person name="Smith M.E."/>
            <person name="James T.Y."/>
            <person name="Grigoriev I.V."/>
        </authorList>
    </citation>
    <scope>NUCLEOTIDE SEQUENCE [LARGE SCALE GENOMIC DNA]</scope>
    <source>
        <strain evidence="8">RSA 1356</strain>
    </source>
</reference>
<evidence type="ECO:0000313" key="8">
    <source>
        <dbReference type="Proteomes" id="UP000271241"/>
    </source>
</evidence>
<evidence type="ECO:0000256" key="2">
    <source>
        <dbReference type="ARBA" id="ARBA00005453"/>
    </source>
</evidence>
<dbReference type="GO" id="GO:0097193">
    <property type="term" value="P:intrinsic apoptotic signaling pathway"/>
    <property type="evidence" value="ECO:0007669"/>
    <property type="project" value="InterPro"/>
</dbReference>
<keyword evidence="5" id="KW-0496">Mitochondrion</keyword>
<evidence type="ECO:0008006" key="9">
    <source>
        <dbReference type="Google" id="ProtNLM"/>
    </source>
</evidence>
<evidence type="ECO:0000256" key="4">
    <source>
        <dbReference type="ARBA" id="ARBA00022946"/>
    </source>
</evidence>
<dbReference type="Pfam" id="PF10231">
    <property type="entry name" value="COA8"/>
    <property type="match status" value="1"/>
</dbReference>